<feature type="region of interest" description="Disordered" evidence="3">
    <location>
        <begin position="278"/>
        <end position="315"/>
    </location>
</feature>
<keyword evidence="2" id="KW-0479">Metal-binding</keyword>
<evidence type="ECO:0000256" key="1">
    <source>
        <dbReference type="ARBA" id="ARBA00022801"/>
    </source>
</evidence>
<dbReference type="SUPFAM" id="SSF52540">
    <property type="entry name" value="P-loop containing nucleoside triphosphate hydrolases"/>
    <property type="match status" value="2"/>
</dbReference>
<feature type="region of interest" description="Disordered" evidence="3">
    <location>
        <begin position="104"/>
        <end position="262"/>
    </location>
</feature>
<dbReference type="InterPro" id="IPR007527">
    <property type="entry name" value="Znf_SWIM"/>
</dbReference>
<keyword evidence="8" id="KW-1185">Reference proteome</keyword>
<dbReference type="InterPro" id="IPR027417">
    <property type="entry name" value="P-loop_NTPase"/>
</dbReference>
<dbReference type="InterPro" id="IPR001650">
    <property type="entry name" value="Helicase_C-like"/>
</dbReference>
<evidence type="ECO:0000259" key="4">
    <source>
        <dbReference type="PROSITE" id="PS50966"/>
    </source>
</evidence>
<gene>
    <name evidence="7" type="ORF">EV379_2349</name>
</gene>
<keyword evidence="7" id="KW-0067">ATP-binding</keyword>
<dbReference type="Proteomes" id="UP000291483">
    <property type="component" value="Unassembled WGS sequence"/>
</dbReference>
<dbReference type="EMBL" id="SHLC01000001">
    <property type="protein sequence ID" value="RZU66004.1"/>
    <property type="molecule type" value="Genomic_DNA"/>
</dbReference>
<keyword evidence="7" id="KW-0547">Nucleotide-binding</keyword>
<feature type="compositionally biased region" description="Polar residues" evidence="3">
    <location>
        <begin position="286"/>
        <end position="298"/>
    </location>
</feature>
<dbReference type="GO" id="GO:0016787">
    <property type="term" value="F:hydrolase activity"/>
    <property type="evidence" value="ECO:0007669"/>
    <property type="project" value="UniProtKB-KW"/>
</dbReference>
<keyword evidence="2" id="KW-0862">Zinc</keyword>
<dbReference type="Gene3D" id="3.40.50.10810">
    <property type="entry name" value="Tandem AAA-ATPase domain"/>
    <property type="match status" value="1"/>
</dbReference>
<dbReference type="CDD" id="cd18793">
    <property type="entry name" value="SF2_C_SNF"/>
    <property type="match status" value="1"/>
</dbReference>
<dbReference type="SMART" id="SM00487">
    <property type="entry name" value="DEXDc"/>
    <property type="match status" value="1"/>
</dbReference>
<sequence length="1294" mass="140864">MIAPTYPLVDVGDIIRLVGRGIYERGRGRARDGSVSAVVWHESSETLTGVVTDAGSDPLAVSVRIEPTTRGFGTPFASGCGCPLGGDCAHVAAVILNANAAAARRKTEELADPDADTRWSSSDEGDTRWSSNEERAYRDRDADGASSGHRSGGAYGRASDGLQRGAAQRTWWPSDGDDEAPQWAPDETPDELADEFADAGSGPRGSRAAGSDSGSHSTAPTRQPPAPAWKRALGPIAQPPGDARLRSDDEGAPTGSRTGTARVAAGPTAMGLQFELREANRRPASRWSTQQWGGSSNRPPRPSFGAGTGRRTASGAAPLQLAVRPVMRNERGSWVRSGISWGTLSYQSNRLNLEPAQHRWFCEFGALYRAARFTYTGEDADWIVLDEFASPLLWQLFERAEALKIPLLGATKTVSVRLAGHAVLSLDATEAAADADVVGTESARTGAAASAAGLLLTPVLTVDGATHSTALAAAIGEHGVYLREVTEIVEPVRYGRRTSAQKVADALAANAGTATAAENTNAKAKPAEHTSITLAPLDAPLSPELRALLGQAKPLEVPAEEVSEFLEGYYPQLRRRIEVTSSDESIELPALQRPTLVLTATFRPKHVLMLQWAWEYLDGREPGDDEEAEAEIAERLYDEAHVEPETQARLLEGIDAAEFCATVLPRIERIDGVRVDVQGTRPDYRELTEAPELTISTVETDQTDWFDLGVVVTVGGRKVPFGPLFKAMAKDRKKLLLVDNSYLSLEHPALDRLRVLISEAKALSEWETGLRISRYQTSLWADFEDLADYTEQAQSWRAAVSGLNGILDNRDALEPTPVPDAVAATLRPYQHDGYNWLTFLWRHGLGGVLADDMGLGKTLQTLALIAHAVENTAPAERRPFLVVAPTSVVSNWAAEAARFTPGLTVHTVKTTEAKRRGKQTLADLASGADIVVTSYALFRLDEAAYGALGWAGLILDEAQFVKNHKARAHQVAKDLAVPFKLAITGTPMENNLLELWSMFSITAPGLFPSARKFTENYVRRLEKGVDKQENRELLATLRRRIRPLMMRRTKELVAPELPAKHEQTLAIDLEPRHAKLYETMLQRERAKLFGLIDDMNKNRFIVFRSLTLLRMLSLDASLVDAKYAHIPSSKLDALLEQLDDVVAEGHRALVFSQFTSFLQKAAARLEERGIAYAYLDGSTGKRSEVIDSFKTGDALVFLVSLKAGGFGLNLTEADYVFLLDPWWNPASEAQAVDRAHRIGQTKNVMVYRMVATGTIEEKVMALKEAKARVFSAVLDDDAAFSAALTADDIRGLLS</sequence>
<feature type="compositionally biased region" description="Acidic residues" evidence="3">
    <location>
        <begin position="187"/>
        <end position="197"/>
    </location>
</feature>
<name>A0A4Q8AN38_9MICO</name>
<feature type="domain" description="SWIM-type" evidence="4">
    <location>
        <begin position="61"/>
        <end position="99"/>
    </location>
</feature>
<dbReference type="PROSITE" id="PS51194">
    <property type="entry name" value="HELICASE_CTER"/>
    <property type="match status" value="1"/>
</dbReference>
<evidence type="ECO:0000313" key="8">
    <source>
        <dbReference type="Proteomes" id="UP000291483"/>
    </source>
</evidence>
<dbReference type="InterPro" id="IPR038718">
    <property type="entry name" value="SNF2-like_sf"/>
</dbReference>
<dbReference type="PROSITE" id="PS50966">
    <property type="entry name" value="ZF_SWIM"/>
    <property type="match status" value="1"/>
</dbReference>
<evidence type="ECO:0000313" key="7">
    <source>
        <dbReference type="EMBL" id="RZU66004.1"/>
    </source>
</evidence>
<comment type="caution">
    <text evidence="7">The sequence shown here is derived from an EMBL/GenBank/DDBJ whole genome shotgun (WGS) entry which is preliminary data.</text>
</comment>
<proteinExistence type="predicted"/>
<dbReference type="InterPro" id="IPR000330">
    <property type="entry name" value="SNF2_N"/>
</dbReference>
<accession>A0A4Q8AN38</accession>
<evidence type="ECO:0000259" key="5">
    <source>
        <dbReference type="PROSITE" id="PS51192"/>
    </source>
</evidence>
<keyword evidence="2" id="KW-0863">Zinc-finger</keyword>
<dbReference type="InterPro" id="IPR014001">
    <property type="entry name" value="Helicase_ATP-bd"/>
</dbReference>
<dbReference type="Pfam" id="PF00176">
    <property type="entry name" value="SNF2-rel_dom"/>
    <property type="match status" value="1"/>
</dbReference>
<dbReference type="PANTHER" id="PTHR10799">
    <property type="entry name" value="SNF2/RAD54 HELICASE FAMILY"/>
    <property type="match status" value="1"/>
</dbReference>
<evidence type="ECO:0000256" key="2">
    <source>
        <dbReference type="PROSITE-ProRule" id="PRU00325"/>
    </source>
</evidence>
<dbReference type="GO" id="GO:0008270">
    <property type="term" value="F:zinc ion binding"/>
    <property type="evidence" value="ECO:0007669"/>
    <property type="project" value="UniProtKB-KW"/>
</dbReference>
<evidence type="ECO:0000259" key="6">
    <source>
        <dbReference type="PROSITE" id="PS51194"/>
    </source>
</evidence>
<reference evidence="7 8" key="1">
    <citation type="submission" date="2019-02" db="EMBL/GenBank/DDBJ databases">
        <title>Sequencing the genomes of 1000 actinobacteria strains.</title>
        <authorList>
            <person name="Klenk H.-P."/>
        </authorList>
    </citation>
    <scope>NUCLEOTIDE SEQUENCE [LARGE SCALE GENOMIC DNA]</scope>
    <source>
        <strain evidence="7 8">DSM 18319</strain>
    </source>
</reference>
<feature type="compositionally biased region" description="Basic and acidic residues" evidence="3">
    <location>
        <begin position="125"/>
        <end position="143"/>
    </location>
</feature>
<protein>
    <submittedName>
        <fullName evidence="7">SNF2 family DNA or RNA helicase</fullName>
    </submittedName>
</protein>
<keyword evidence="7" id="KW-0347">Helicase</keyword>
<dbReference type="CDD" id="cd18012">
    <property type="entry name" value="DEXQc_arch_SWI2_SNF2"/>
    <property type="match status" value="1"/>
</dbReference>
<dbReference type="SMART" id="SM00490">
    <property type="entry name" value="HELICc"/>
    <property type="match status" value="1"/>
</dbReference>
<dbReference type="Gene3D" id="3.40.50.300">
    <property type="entry name" value="P-loop containing nucleotide triphosphate hydrolases"/>
    <property type="match status" value="1"/>
</dbReference>
<dbReference type="PROSITE" id="PS51192">
    <property type="entry name" value="HELICASE_ATP_BIND_1"/>
    <property type="match status" value="1"/>
</dbReference>
<evidence type="ECO:0000256" key="3">
    <source>
        <dbReference type="SAM" id="MobiDB-lite"/>
    </source>
</evidence>
<feature type="compositionally biased region" description="Low complexity" evidence="3">
    <location>
        <begin position="198"/>
        <end position="215"/>
    </location>
</feature>
<feature type="domain" description="Helicase C-terminal" evidence="6">
    <location>
        <begin position="1134"/>
        <end position="1285"/>
    </location>
</feature>
<dbReference type="GO" id="GO:0005524">
    <property type="term" value="F:ATP binding"/>
    <property type="evidence" value="ECO:0007669"/>
    <property type="project" value="InterPro"/>
</dbReference>
<dbReference type="RefSeq" id="WP_242616345.1">
    <property type="nucleotide sequence ID" value="NZ_SHLC01000001.1"/>
</dbReference>
<feature type="domain" description="Helicase ATP-binding" evidence="5">
    <location>
        <begin position="838"/>
        <end position="1005"/>
    </location>
</feature>
<dbReference type="Pfam" id="PF00271">
    <property type="entry name" value="Helicase_C"/>
    <property type="match status" value="1"/>
</dbReference>
<dbReference type="InterPro" id="IPR049730">
    <property type="entry name" value="SNF2/RAD54-like_C"/>
</dbReference>
<organism evidence="7 8">
    <name type="scientific">Microterricola gilva</name>
    <dbReference type="NCBI Taxonomy" id="393267"/>
    <lineage>
        <taxon>Bacteria</taxon>
        <taxon>Bacillati</taxon>
        <taxon>Actinomycetota</taxon>
        <taxon>Actinomycetes</taxon>
        <taxon>Micrococcales</taxon>
        <taxon>Microbacteriaceae</taxon>
        <taxon>Microterricola</taxon>
    </lineage>
</organism>
<dbReference type="GO" id="GO:0004386">
    <property type="term" value="F:helicase activity"/>
    <property type="evidence" value="ECO:0007669"/>
    <property type="project" value="UniProtKB-KW"/>
</dbReference>
<keyword evidence="1" id="KW-0378">Hydrolase</keyword>